<organism evidence="11 12">
    <name type="scientific">Cherax quadricarinatus</name>
    <name type="common">Australian red claw crayfish</name>
    <dbReference type="NCBI Taxonomy" id="27406"/>
    <lineage>
        <taxon>Eukaryota</taxon>
        <taxon>Metazoa</taxon>
        <taxon>Ecdysozoa</taxon>
        <taxon>Arthropoda</taxon>
        <taxon>Crustacea</taxon>
        <taxon>Multicrustacea</taxon>
        <taxon>Malacostraca</taxon>
        <taxon>Eumalacostraca</taxon>
        <taxon>Eucarida</taxon>
        <taxon>Decapoda</taxon>
        <taxon>Pleocyemata</taxon>
        <taxon>Astacidea</taxon>
        <taxon>Parastacoidea</taxon>
        <taxon>Parastacidae</taxon>
        <taxon>Cherax</taxon>
    </lineage>
</organism>
<dbReference type="InterPro" id="IPR051073">
    <property type="entry name" value="ZNRF3_Arkadia_E3_ligases"/>
</dbReference>
<feature type="region of interest" description="Disordered" evidence="9">
    <location>
        <begin position="294"/>
        <end position="320"/>
    </location>
</feature>
<keyword evidence="5" id="KW-0862">Zinc</keyword>
<feature type="non-terminal residue" evidence="11">
    <location>
        <position position="320"/>
    </location>
</feature>
<dbReference type="GO" id="GO:0008270">
    <property type="term" value="F:zinc ion binding"/>
    <property type="evidence" value="ECO:0007669"/>
    <property type="project" value="UniProtKB-KW"/>
</dbReference>
<reference evidence="11 12" key="1">
    <citation type="journal article" date="2024" name="BMC Genomics">
        <title>Genome assembly of redclaw crayfish (Cherax quadricarinatus) provides insights into its immune adaptation and hypoxia tolerance.</title>
        <authorList>
            <person name="Liu Z."/>
            <person name="Zheng J."/>
            <person name="Li H."/>
            <person name="Fang K."/>
            <person name="Wang S."/>
            <person name="He J."/>
            <person name="Zhou D."/>
            <person name="Weng S."/>
            <person name="Chi M."/>
            <person name="Gu Z."/>
            <person name="He J."/>
            <person name="Li F."/>
            <person name="Wang M."/>
        </authorList>
    </citation>
    <scope>NUCLEOTIDE SEQUENCE [LARGE SCALE GENOMIC DNA]</scope>
    <source>
        <strain evidence="11">ZL_2023a</strain>
    </source>
</reference>
<dbReference type="Gene3D" id="3.30.40.10">
    <property type="entry name" value="Zinc/RING finger domain, C3HC4 (zinc finger)"/>
    <property type="match status" value="1"/>
</dbReference>
<evidence type="ECO:0000256" key="1">
    <source>
        <dbReference type="ARBA" id="ARBA00004370"/>
    </source>
</evidence>
<dbReference type="PANTHER" id="PTHR16200">
    <property type="entry name" value="RING ZINC FINGER"/>
    <property type="match status" value="1"/>
</dbReference>
<evidence type="ECO:0000256" key="7">
    <source>
        <dbReference type="ARBA" id="ARBA00023136"/>
    </source>
</evidence>
<dbReference type="Proteomes" id="UP001445076">
    <property type="component" value="Unassembled WGS sequence"/>
</dbReference>
<evidence type="ECO:0000256" key="8">
    <source>
        <dbReference type="PROSITE-ProRule" id="PRU00175"/>
    </source>
</evidence>
<evidence type="ECO:0000256" key="3">
    <source>
        <dbReference type="ARBA" id="ARBA00022723"/>
    </source>
</evidence>
<dbReference type="InterPro" id="IPR001841">
    <property type="entry name" value="Znf_RING"/>
</dbReference>
<feature type="region of interest" description="Disordered" evidence="9">
    <location>
        <begin position="1"/>
        <end position="35"/>
    </location>
</feature>
<feature type="domain" description="RING-type" evidence="10">
    <location>
        <begin position="43"/>
        <end position="84"/>
    </location>
</feature>
<dbReference type="Pfam" id="PF13639">
    <property type="entry name" value="zf-RING_2"/>
    <property type="match status" value="1"/>
</dbReference>
<keyword evidence="4 8" id="KW-0863">Zinc-finger</keyword>
<gene>
    <name evidence="11" type="ORF">OTU49_009127</name>
</gene>
<keyword evidence="12" id="KW-1185">Reference proteome</keyword>
<protein>
    <recommendedName>
        <fullName evidence="10">RING-type domain-containing protein</fullName>
    </recommendedName>
</protein>
<feature type="compositionally biased region" description="Acidic residues" evidence="9">
    <location>
        <begin position="18"/>
        <end position="29"/>
    </location>
</feature>
<evidence type="ECO:0000256" key="9">
    <source>
        <dbReference type="SAM" id="MobiDB-lite"/>
    </source>
</evidence>
<name>A0AAW0WQF9_CHEQU</name>
<accession>A0AAW0WQF9</accession>
<evidence type="ECO:0000256" key="6">
    <source>
        <dbReference type="ARBA" id="ARBA00022989"/>
    </source>
</evidence>
<comment type="caution">
    <text evidence="11">The sequence shown here is derived from an EMBL/GenBank/DDBJ whole genome shotgun (WGS) entry which is preliminary data.</text>
</comment>
<dbReference type="InterPro" id="IPR013083">
    <property type="entry name" value="Znf_RING/FYVE/PHD"/>
</dbReference>
<dbReference type="SUPFAM" id="SSF57850">
    <property type="entry name" value="RING/U-box"/>
    <property type="match status" value="1"/>
</dbReference>
<feature type="non-terminal residue" evidence="11">
    <location>
        <position position="1"/>
    </location>
</feature>
<comment type="subcellular location">
    <subcellularLocation>
        <location evidence="1">Membrane</location>
    </subcellularLocation>
</comment>
<keyword evidence="7" id="KW-0472">Membrane</keyword>
<evidence type="ECO:0000256" key="4">
    <source>
        <dbReference type="ARBA" id="ARBA00022771"/>
    </source>
</evidence>
<evidence type="ECO:0000259" key="10">
    <source>
        <dbReference type="PROSITE" id="PS50089"/>
    </source>
</evidence>
<sequence>GGGGGGGSGEEESGKGGEEEETEEDEEEGSHEISVLSEGPEVCVVCLEEYRPHQELRVLPCKHEFHRACVDPWLLQHRTCPLCNYNIIEGCYESPPVTCTSGPSLTHATHLYTTPTHAQYVLAPSSPAHACGHPGCTVHAGLGATIHGYTGLGYTPLPPGYISPPPGYTSPNIGYASPDPGYTGMVSGYTSPTVGYTSPAGGYNTPTSGYMSPSARYHSLRGGHTSPHSGCLGTIGGYCGSVSGYGGSVGGYGVGPVCGYGPGGAGSGCGLGCVGACLHDGCLMYPPTAAPHNQRCEHTHTTAHKHPQGSSSEEAEYQIV</sequence>
<keyword evidence="3" id="KW-0479">Metal-binding</keyword>
<evidence type="ECO:0000256" key="2">
    <source>
        <dbReference type="ARBA" id="ARBA00022692"/>
    </source>
</evidence>
<evidence type="ECO:0000313" key="11">
    <source>
        <dbReference type="EMBL" id="KAK8728129.1"/>
    </source>
</evidence>
<evidence type="ECO:0000313" key="12">
    <source>
        <dbReference type="Proteomes" id="UP001445076"/>
    </source>
</evidence>
<dbReference type="AlphaFoldDB" id="A0AAW0WQF9"/>
<keyword evidence="6" id="KW-1133">Transmembrane helix</keyword>
<dbReference type="PROSITE" id="PS50089">
    <property type="entry name" value="ZF_RING_2"/>
    <property type="match status" value="1"/>
</dbReference>
<proteinExistence type="predicted"/>
<dbReference type="EMBL" id="JARKIK010000072">
    <property type="protein sequence ID" value="KAK8728129.1"/>
    <property type="molecule type" value="Genomic_DNA"/>
</dbReference>
<keyword evidence="2" id="KW-0812">Transmembrane</keyword>
<dbReference type="SMART" id="SM00184">
    <property type="entry name" value="RING"/>
    <property type="match status" value="1"/>
</dbReference>
<dbReference type="GO" id="GO:0016020">
    <property type="term" value="C:membrane"/>
    <property type="evidence" value="ECO:0007669"/>
    <property type="project" value="UniProtKB-SubCell"/>
</dbReference>
<evidence type="ECO:0000256" key="5">
    <source>
        <dbReference type="ARBA" id="ARBA00022833"/>
    </source>
</evidence>
<dbReference type="FunFam" id="3.30.40.10:FF:000009">
    <property type="entry name" value="E3 ubiquitin-protein ligase RNF130"/>
    <property type="match status" value="1"/>
</dbReference>